<feature type="region of interest" description="Disordered" evidence="6">
    <location>
        <begin position="227"/>
        <end position="256"/>
    </location>
</feature>
<comment type="caution">
    <text evidence="9">The sequence shown here is derived from an EMBL/GenBank/DDBJ whole genome shotgun (WGS) entry which is preliminary data.</text>
</comment>
<feature type="compositionally biased region" description="Basic and acidic residues" evidence="6">
    <location>
        <begin position="227"/>
        <end position="252"/>
    </location>
</feature>
<sequence length="282" mass="31910">MSVSITPDVLTFNAPYTEEQKTIDLKIVNDSEETIAFKVKTTTPQKYCVKPNSAILQAKSSQTVEIIYLGDDNELLQAHDPQFPYVCRDKFLVQTLPCPYTFDDIHKGWSSLESEFKGLLNAKKIKVNFSFTELEKPNNTKEDNEKSVKEEKVEKKEQQQEEEEEEKVPVVTPVASDDTIPSAEKKEAKVKHVVPTIEKEDNRPAPVLEEHEATEEENRDIVEEIIEEKAAKDEQKKDLSSEKTSATEKVIEEQQQSGPDLIGILAVIGVVIAAYLAYKKLQ</sequence>
<evidence type="ECO:0000313" key="9">
    <source>
        <dbReference type="EMBL" id="OBA25068.1"/>
    </source>
</evidence>
<evidence type="ECO:0000256" key="7">
    <source>
        <dbReference type="SAM" id="Phobius"/>
    </source>
</evidence>
<dbReference type="Gene3D" id="2.60.40.10">
    <property type="entry name" value="Immunoglobulins"/>
    <property type="match status" value="1"/>
</dbReference>
<feature type="domain" description="MSP" evidence="8">
    <location>
        <begin position="2"/>
        <end position="130"/>
    </location>
</feature>
<evidence type="ECO:0000256" key="2">
    <source>
        <dbReference type="ARBA" id="ARBA00008932"/>
    </source>
</evidence>
<dbReference type="GO" id="GO:0061817">
    <property type="term" value="P:endoplasmic reticulum-plasma membrane tethering"/>
    <property type="evidence" value="ECO:0007669"/>
    <property type="project" value="TreeGrafter"/>
</dbReference>
<keyword evidence="10" id="KW-1185">Reference proteome</keyword>
<keyword evidence="3 7" id="KW-0812">Transmembrane</keyword>
<accession>A0A1B7T8N4</accession>
<keyword evidence="5 7" id="KW-0472">Membrane</keyword>
<dbReference type="SUPFAM" id="SSF49354">
    <property type="entry name" value="PapD-like"/>
    <property type="match status" value="1"/>
</dbReference>
<dbReference type="InterPro" id="IPR008962">
    <property type="entry name" value="PapD-like_sf"/>
</dbReference>
<evidence type="ECO:0000256" key="1">
    <source>
        <dbReference type="ARBA" id="ARBA00004211"/>
    </source>
</evidence>
<comment type="subcellular location">
    <subcellularLocation>
        <location evidence="1">Membrane</location>
        <topology evidence="1">Single-pass type IV membrane protein</topology>
    </subcellularLocation>
</comment>
<dbReference type="PIRSF" id="PIRSF019693">
    <property type="entry name" value="VAMP-associated"/>
    <property type="match status" value="1"/>
</dbReference>
<evidence type="ECO:0000256" key="5">
    <source>
        <dbReference type="ARBA" id="ARBA00023136"/>
    </source>
</evidence>
<dbReference type="Pfam" id="PF00635">
    <property type="entry name" value="Motile_Sperm"/>
    <property type="match status" value="1"/>
</dbReference>
<dbReference type="GO" id="GO:0005789">
    <property type="term" value="C:endoplasmic reticulum membrane"/>
    <property type="evidence" value="ECO:0007669"/>
    <property type="project" value="InterPro"/>
</dbReference>
<reference evidence="10" key="1">
    <citation type="journal article" date="2016" name="Proc. Natl. Acad. Sci. U.S.A.">
        <title>Comparative genomics of biotechnologically important yeasts.</title>
        <authorList>
            <person name="Riley R."/>
            <person name="Haridas S."/>
            <person name="Wolfe K.H."/>
            <person name="Lopes M.R."/>
            <person name="Hittinger C.T."/>
            <person name="Goeker M."/>
            <person name="Salamov A.A."/>
            <person name="Wisecaver J.H."/>
            <person name="Long T.M."/>
            <person name="Calvey C.H."/>
            <person name="Aerts A.L."/>
            <person name="Barry K.W."/>
            <person name="Choi C."/>
            <person name="Clum A."/>
            <person name="Coughlan A.Y."/>
            <person name="Deshpande S."/>
            <person name="Douglass A.P."/>
            <person name="Hanson S.J."/>
            <person name="Klenk H.-P."/>
            <person name="LaButti K.M."/>
            <person name="Lapidus A."/>
            <person name="Lindquist E.A."/>
            <person name="Lipzen A.M."/>
            <person name="Meier-Kolthoff J.P."/>
            <person name="Ohm R.A."/>
            <person name="Otillar R.P."/>
            <person name="Pangilinan J.L."/>
            <person name="Peng Y."/>
            <person name="Rokas A."/>
            <person name="Rosa C.A."/>
            <person name="Scheuner C."/>
            <person name="Sibirny A.A."/>
            <person name="Slot J.C."/>
            <person name="Stielow J.B."/>
            <person name="Sun H."/>
            <person name="Kurtzman C.P."/>
            <person name="Blackwell M."/>
            <person name="Grigoriev I.V."/>
            <person name="Jeffries T.W."/>
        </authorList>
    </citation>
    <scope>NUCLEOTIDE SEQUENCE [LARGE SCALE GENOMIC DNA]</scope>
    <source>
        <strain evidence="10">NRRL Y-1626</strain>
    </source>
</reference>
<evidence type="ECO:0000256" key="4">
    <source>
        <dbReference type="ARBA" id="ARBA00022989"/>
    </source>
</evidence>
<feature type="region of interest" description="Disordered" evidence="6">
    <location>
        <begin position="136"/>
        <end position="171"/>
    </location>
</feature>
<proteinExistence type="inferred from homology"/>
<dbReference type="GO" id="GO:0033149">
    <property type="term" value="F:FFAT motif binding"/>
    <property type="evidence" value="ECO:0007669"/>
    <property type="project" value="TreeGrafter"/>
</dbReference>
<evidence type="ECO:0000256" key="3">
    <source>
        <dbReference type="ARBA" id="ARBA00022692"/>
    </source>
</evidence>
<dbReference type="Proteomes" id="UP000092321">
    <property type="component" value="Unassembled WGS sequence"/>
</dbReference>
<dbReference type="GO" id="GO:0005886">
    <property type="term" value="C:plasma membrane"/>
    <property type="evidence" value="ECO:0007669"/>
    <property type="project" value="TreeGrafter"/>
</dbReference>
<comment type="similarity">
    <text evidence="2">Belongs to the VAMP-associated protein (VAP) (TC 9.B.17) family.</text>
</comment>
<dbReference type="InterPro" id="IPR016763">
    <property type="entry name" value="VAP"/>
</dbReference>
<organism evidence="9 10">
    <name type="scientific">Hanseniaspora valbyensis NRRL Y-1626</name>
    <dbReference type="NCBI Taxonomy" id="766949"/>
    <lineage>
        <taxon>Eukaryota</taxon>
        <taxon>Fungi</taxon>
        <taxon>Dikarya</taxon>
        <taxon>Ascomycota</taxon>
        <taxon>Saccharomycotina</taxon>
        <taxon>Saccharomycetes</taxon>
        <taxon>Saccharomycodales</taxon>
        <taxon>Saccharomycodaceae</taxon>
        <taxon>Hanseniaspora</taxon>
    </lineage>
</organism>
<dbReference type="AlphaFoldDB" id="A0A1B7T8N4"/>
<protein>
    <submittedName>
        <fullName evidence="9">PapD-like protein</fullName>
    </submittedName>
</protein>
<dbReference type="EMBL" id="LXPE01000259">
    <property type="protein sequence ID" value="OBA25068.1"/>
    <property type="molecule type" value="Genomic_DNA"/>
</dbReference>
<dbReference type="PANTHER" id="PTHR10809">
    <property type="entry name" value="VESICLE-ASSOCIATED MEMBRANE PROTEIN-ASSOCIATED PROTEIN"/>
    <property type="match status" value="1"/>
</dbReference>
<gene>
    <name evidence="9" type="ORF">HANVADRAFT_54143</name>
</gene>
<dbReference type="InterPro" id="IPR000535">
    <property type="entry name" value="MSP_dom"/>
</dbReference>
<feature type="transmembrane region" description="Helical" evidence="7">
    <location>
        <begin position="261"/>
        <end position="278"/>
    </location>
</feature>
<dbReference type="InterPro" id="IPR013783">
    <property type="entry name" value="Ig-like_fold"/>
</dbReference>
<dbReference type="OrthoDB" id="264603at2759"/>
<keyword evidence="4 7" id="KW-1133">Transmembrane helix</keyword>
<name>A0A1B7T8N4_9ASCO</name>
<evidence type="ECO:0000313" key="10">
    <source>
        <dbReference type="Proteomes" id="UP000092321"/>
    </source>
</evidence>
<dbReference type="PANTHER" id="PTHR10809:SF6">
    <property type="entry name" value="AT11025P-RELATED"/>
    <property type="match status" value="1"/>
</dbReference>
<evidence type="ECO:0000259" key="8">
    <source>
        <dbReference type="PROSITE" id="PS50202"/>
    </source>
</evidence>
<evidence type="ECO:0000256" key="6">
    <source>
        <dbReference type="SAM" id="MobiDB-lite"/>
    </source>
</evidence>
<feature type="compositionally biased region" description="Basic and acidic residues" evidence="6">
    <location>
        <begin position="136"/>
        <end position="159"/>
    </location>
</feature>
<dbReference type="PROSITE" id="PS50202">
    <property type="entry name" value="MSP"/>
    <property type="match status" value="1"/>
</dbReference>
<dbReference type="GO" id="GO:0090158">
    <property type="term" value="P:endoplasmic reticulum membrane organization"/>
    <property type="evidence" value="ECO:0007669"/>
    <property type="project" value="TreeGrafter"/>
</dbReference>